<dbReference type="Gene3D" id="1.10.150.170">
    <property type="entry name" value="Putative methyltransferase TM0872, insert domain"/>
    <property type="match status" value="1"/>
</dbReference>
<accession>A0A7Z0DB54</accession>
<dbReference type="EMBL" id="JACBZS010000001">
    <property type="protein sequence ID" value="NYI72091.1"/>
    <property type="molecule type" value="Genomic_DNA"/>
</dbReference>
<protein>
    <recommendedName>
        <fullName evidence="6">Ribosomal RNA small subunit methyltransferase H</fullName>
        <ecNumber evidence="6">2.1.1.199</ecNumber>
    </recommendedName>
    <alternativeName>
        <fullName evidence="6">16S rRNA m(4)C1402 methyltransferase</fullName>
    </alternativeName>
    <alternativeName>
        <fullName evidence="6">rRNA (cytosine-N(4)-)-methyltransferase RsmH</fullName>
    </alternativeName>
</protein>
<dbReference type="RefSeq" id="WP_179445831.1">
    <property type="nucleotide sequence ID" value="NZ_JACBZS010000001.1"/>
</dbReference>
<keyword evidence="4 6" id="KW-0808">Transferase</keyword>
<reference evidence="8 9" key="1">
    <citation type="submission" date="2020-07" db="EMBL/GenBank/DDBJ databases">
        <title>Sequencing the genomes of 1000 actinobacteria strains.</title>
        <authorList>
            <person name="Klenk H.-P."/>
        </authorList>
    </citation>
    <scope>NUCLEOTIDE SEQUENCE [LARGE SCALE GENOMIC DNA]</scope>
    <source>
        <strain evidence="8 9">DSM 103164</strain>
    </source>
</reference>
<dbReference type="PANTHER" id="PTHR11265">
    <property type="entry name" value="S-ADENOSYL-METHYLTRANSFERASE MRAW"/>
    <property type="match status" value="1"/>
</dbReference>
<evidence type="ECO:0000256" key="7">
    <source>
        <dbReference type="SAM" id="MobiDB-lite"/>
    </source>
</evidence>
<dbReference type="PIRSF" id="PIRSF004486">
    <property type="entry name" value="MraW"/>
    <property type="match status" value="1"/>
</dbReference>
<dbReference type="SUPFAM" id="SSF81799">
    <property type="entry name" value="Putative methyltransferase TM0872, insert domain"/>
    <property type="match status" value="1"/>
</dbReference>
<dbReference type="GO" id="GO:0070475">
    <property type="term" value="P:rRNA base methylation"/>
    <property type="evidence" value="ECO:0007669"/>
    <property type="project" value="UniProtKB-UniRule"/>
</dbReference>
<comment type="subcellular location">
    <subcellularLocation>
        <location evidence="6">Cytoplasm</location>
    </subcellularLocation>
</comment>
<dbReference type="InterPro" id="IPR029063">
    <property type="entry name" value="SAM-dependent_MTases_sf"/>
</dbReference>
<keyword evidence="3 6" id="KW-0489">Methyltransferase</keyword>
<evidence type="ECO:0000256" key="1">
    <source>
        <dbReference type="ARBA" id="ARBA00010396"/>
    </source>
</evidence>
<comment type="caution">
    <text evidence="8">The sequence shown here is derived from an EMBL/GenBank/DDBJ whole genome shotgun (WGS) entry which is preliminary data.</text>
</comment>
<gene>
    <name evidence="6" type="primary">rsmH</name>
    <name evidence="8" type="ORF">GGQ54_002651</name>
</gene>
<comment type="function">
    <text evidence="6">Specifically methylates the N4 position of cytidine in position 1402 (C1402) of 16S rRNA.</text>
</comment>
<feature type="region of interest" description="Disordered" evidence="7">
    <location>
        <begin position="294"/>
        <end position="313"/>
    </location>
</feature>
<sequence length="328" mass="34914">MSQQPGPQHEPVMLARMTELLSPALAEPDSVYLDCTLGLGGHAEAVLRANPGARLIGIDRDADALAFAADRLAPFGDRVRLVQAVYDELADVLAEAGTPRVQAICMDLGLSSLQIDTADRGFAYAVDAPLDMRMDARDPRTAADILNTYSEADLARLLRAYGEEPAARPLARAIVAARASEPFDTSARLVDLVGAVAGRPGRGRRTGHPAKRTFQALRIEVNGELDALARALPAAVDALAEPAAGRPGGRLAVLAYHSLEDRMVKRVFRAGATADAPRHLPVPASELRPRLRLLTRGAEQPAEDETAGNPRAASARLRAVEKLQEVAA</sequence>
<keyword evidence="9" id="KW-1185">Reference proteome</keyword>
<dbReference type="NCBIfam" id="TIGR00006">
    <property type="entry name" value="16S rRNA (cytosine(1402)-N(4))-methyltransferase RsmH"/>
    <property type="match status" value="1"/>
</dbReference>
<dbReference type="Gene3D" id="3.40.50.150">
    <property type="entry name" value="Vaccinia Virus protein VP39"/>
    <property type="match status" value="1"/>
</dbReference>
<keyword evidence="6" id="KW-0963">Cytoplasm</keyword>
<dbReference type="Pfam" id="PF01795">
    <property type="entry name" value="Methyltransf_5"/>
    <property type="match status" value="1"/>
</dbReference>
<evidence type="ECO:0000256" key="5">
    <source>
        <dbReference type="ARBA" id="ARBA00022691"/>
    </source>
</evidence>
<dbReference type="EC" id="2.1.1.199" evidence="6"/>
<dbReference type="PANTHER" id="PTHR11265:SF0">
    <property type="entry name" value="12S RRNA N4-METHYLCYTIDINE METHYLTRANSFERASE"/>
    <property type="match status" value="1"/>
</dbReference>
<name>A0A7Z0DB54_9ACTN</name>
<evidence type="ECO:0000256" key="6">
    <source>
        <dbReference type="HAMAP-Rule" id="MF_01007"/>
    </source>
</evidence>
<dbReference type="SUPFAM" id="SSF53335">
    <property type="entry name" value="S-adenosyl-L-methionine-dependent methyltransferases"/>
    <property type="match status" value="1"/>
</dbReference>
<dbReference type="GO" id="GO:0071424">
    <property type="term" value="F:rRNA (cytosine-N4-)-methyltransferase activity"/>
    <property type="evidence" value="ECO:0007669"/>
    <property type="project" value="UniProtKB-UniRule"/>
</dbReference>
<dbReference type="InterPro" id="IPR002903">
    <property type="entry name" value="RsmH"/>
</dbReference>
<feature type="binding site" evidence="6">
    <location>
        <position position="86"/>
    </location>
    <ligand>
        <name>S-adenosyl-L-methionine</name>
        <dbReference type="ChEBI" id="CHEBI:59789"/>
    </ligand>
</feature>
<proteinExistence type="inferred from homology"/>
<evidence type="ECO:0000256" key="2">
    <source>
        <dbReference type="ARBA" id="ARBA00022552"/>
    </source>
</evidence>
<evidence type="ECO:0000313" key="8">
    <source>
        <dbReference type="EMBL" id="NYI72091.1"/>
    </source>
</evidence>
<feature type="binding site" evidence="6">
    <location>
        <position position="107"/>
    </location>
    <ligand>
        <name>S-adenosyl-L-methionine</name>
        <dbReference type="ChEBI" id="CHEBI:59789"/>
    </ligand>
</feature>
<dbReference type="GO" id="GO:0005737">
    <property type="term" value="C:cytoplasm"/>
    <property type="evidence" value="ECO:0007669"/>
    <property type="project" value="UniProtKB-SubCell"/>
</dbReference>
<dbReference type="HAMAP" id="MF_01007">
    <property type="entry name" value="16SrRNA_methyltr_H"/>
    <property type="match status" value="1"/>
</dbReference>
<evidence type="ECO:0000256" key="3">
    <source>
        <dbReference type="ARBA" id="ARBA00022603"/>
    </source>
</evidence>
<organism evidence="8 9">
    <name type="scientific">Naumannella cuiyingiana</name>
    <dbReference type="NCBI Taxonomy" id="1347891"/>
    <lineage>
        <taxon>Bacteria</taxon>
        <taxon>Bacillati</taxon>
        <taxon>Actinomycetota</taxon>
        <taxon>Actinomycetes</taxon>
        <taxon>Propionibacteriales</taxon>
        <taxon>Propionibacteriaceae</taxon>
        <taxon>Naumannella</taxon>
    </lineage>
</organism>
<feature type="binding site" evidence="6">
    <location>
        <position position="114"/>
    </location>
    <ligand>
        <name>S-adenosyl-L-methionine</name>
        <dbReference type="ChEBI" id="CHEBI:59789"/>
    </ligand>
</feature>
<keyword evidence="5 6" id="KW-0949">S-adenosyl-L-methionine</keyword>
<feature type="binding site" evidence="6">
    <location>
        <position position="59"/>
    </location>
    <ligand>
        <name>S-adenosyl-L-methionine</name>
        <dbReference type="ChEBI" id="CHEBI:59789"/>
    </ligand>
</feature>
<keyword evidence="2 6" id="KW-0698">rRNA processing</keyword>
<evidence type="ECO:0000313" key="9">
    <source>
        <dbReference type="Proteomes" id="UP000527616"/>
    </source>
</evidence>
<feature type="binding site" evidence="6">
    <location>
        <begin position="40"/>
        <end position="42"/>
    </location>
    <ligand>
        <name>S-adenosyl-L-methionine</name>
        <dbReference type="ChEBI" id="CHEBI:59789"/>
    </ligand>
</feature>
<dbReference type="AlphaFoldDB" id="A0A7Z0DB54"/>
<comment type="similarity">
    <text evidence="1 6">Belongs to the methyltransferase superfamily. RsmH family.</text>
</comment>
<dbReference type="Proteomes" id="UP000527616">
    <property type="component" value="Unassembled WGS sequence"/>
</dbReference>
<comment type="catalytic activity">
    <reaction evidence="6">
        <text>cytidine(1402) in 16S rRNA + S-adenosyl-L-methionine = N(4)-methylcytidine(1402) in 16S rRNA + S-adenosyl-L-homocysteine + H(+)</text>
        <dbReference type="Rhea" id="RHEA:42928"/>
        <dbReference type="Rhea" id="RHEA-COMP:10286"/>
        <dbReference type="Rhea" id="RHEA-COMP:10287"/>
        <dbReference type="ChEBI" id="CHEBI:15378"/>
        <dbReference type="ChEBI" id="CHEBI:57856"/>
        <dbReference type="ChEBI" id="CHEBI:59789"/>
        <dbReference type="ChEBI" id="CHEBI:74506"/>
        <dbReference type="ChEBI" id="CHEBI:82748"/>
        <dbReference type="EC" id="2.1.1.199"/>
    </reaction>
</comment>
<dbReference type="InterPro" id="IPR023397">
    <property type="entry name" value="SAM-dep_MeTrfase_MraW_recog"/>
</dbReference>
<evidence type="ECO:0000256" key="4">
    <source>
        <dbReference type="ARBA" id="ARBA00022679"/>
    </source>
</evidence>